<keyword evidence="6" id="KW-0145">Chemotaxis</keyword>
<dbReference type="GO" id="GO:0003774">
    <property type="term" value="F:cytoskeletal motor activity"/>
    <property type="evidence" value="ECO:0007669"/>
    <property type="project" value="InterPro"/>
</dbReference>
<dbReference type="InterPro" id="IPR000090">
    <property type="entry name" value="Flg_Motor_Flig"/>
</dbReference>
<evidence type="ECO:0000259" key="11">
    <source>
        <dbReference type="Pfam" id="PF14841"/>
    </source>
</evidence>
<dbReference type="PANTHER" id="PTHR30534:SF0">
    <property type="entry name" value="FLAGELLAR MOTOR SWITCH PROTEIN FLIG"/>
    <property type="match status" value="1"/>
</dbReference>
<dbReference type="GO" id="GO:0071973">
    <property type="term" value="P:bacterial-type flagellum-dependent cell motility"/>
    <property type="evidence" value="ECO:0007669"/>
    <property type="project" value="InterPro"/>
</dbReference>
<dbReference type="Pfam" id="PF14842">
    <property type="entry name" value="FliG_N"/>
    <property type="match status" value="1"/>
</dbReference>
<reference evidence="13 14" key="1">
    <citation type="submission" date="2015-06" db="EMBL/GenBank/DDBJ databases">
        <title>Draft genome of the moderately acidophilic sulfate reducer Candidatus Desulfosporosinus acididurans strain M1.</title>
        <authorList>
            <person name="Poehlein A."/>
            <person name="Petzsch P."/>
            <person name="Johnson B.D."/>
            <person name="Schloemann M."/>
            <person name="Daniel R."/>
            <person name="Muehling M."/>
        </authorList>
    </citation>
    <scope>NUCLEOTIDE SEQUENCE [LARGE SCALE GENOMIC DNA]</scope>
    <source>
        <strain evidence="13 14">M1</strain>
    </source>
</reference>
<dbReference type="PATRIC" id="fig|476652.3.peg.3181"/>
<dbReference type="AlphaFoldDB" id="A0A0J1FNK7"/>
<keyword evidence="14" id="KW-1185">Reference proteome</keyword>
<evidence type="ECO:0000256" key="6">
    <source>
        <dbReference type="ARBA" id="ARBA00022500"/>
    </source>
</evidence>
<keyword evidence="13" id="KW-0966">Cell projection</keyword>
<dbReference type="Proteomes" id="UP000036356">
    <property type="component" value="Unassembled WGS sequence"/>
</dbReference>
<dbReference type="InterPro" id="IPR023087">
    <property type="entry name" value="Flg_Motor_Flig_C"/>
</dbReference>
<dbReference type="Pfam" id="PF14841">
    <property type="entry name" value="FliG_M"/>
    <property type="match status" value="1"/>
</dbReference>
<evidence type="ECO:0000259" key="12">
    <source>
        <dbReference type="Pfam" id="PF14842"/>
    </source>
</evidence>
<protein>
    <recommendedName>
        <fullName evidence="4">Flagellar motor switch protein FliG</fullName>
    </recommendedName>
</protein>
<comment type="caution">
    <text evidence="13">The sequence shown here is derived from an EMBL/GenBank/DDBJ whole genome shotgun (WGS) entry which is preliminary data.</text>
</comment>
<keyword evidence="5" id="KW-1003">Cell membrane</keyword>
<evidence type="ECO:0000256" key="4">
    <source>
        <dbReference type="ARBA" id="ARBA00021870"/>
    </source>
</evidence>
<feature type="domain" description="Flagellar motor switch protein FliG C-terminal" evidence="10">
    <location>
        <begin position="222"/>
        <end position="328"/>
    </location>
</feature>
<accession>A0A0J1FNK7</accession>
<name>A0A0J1FNK7_9FIRM</name>
<keyword evidence="7" id="KW-0283">Flagellar rotation</keyword>
<evidence type="ECO:0000259" key="10">
    <source>
        <dbReference type="Pfam" id="PF01706"/>
    </source>
</evidence>
<keyword evidence="13" id="KW-0969">Cilium</keyword>
<evidence type="ECO:0000256" key="9">
    <source>
        <dbReference type="ARBA" id="ARBA00023143"/>
    </source>
</evidence>
<proteinExistence type="inferred from homology"/>
<comment type="subcellular location">
    <subcellularLocation>
        <location evidence="1">Bacterial flagellum basal body</location>
    </subcellularLocation>
    <subcellularLocation>
        <location evidence="2">Cell membrane</location>
        <topology evidence="2">Peripheral membrane protein</topology>
        <orientation evidence="2">Cytoplasmic side</orientation>
    </subcellularLocation>
</comment>
<evidence type="ECO:0000256" key="2">
    <source>
        <dbReference type="ARBA" id="ARBA00004413"/>
    </source>
</evidence>
<dbReference type="Pfam" id="PF01706">
    <property type="entry name" value="FliG_C"/>
    <property type="match status" value="1"/>
</dbReference>
<keyword evidence="9" id="KW-0975">Bacterial flagellum</keyword>
<dbReference type="PIRSF" id="PIRSF003161">
    <property type="entry name" value="FliG"/>
    <property type="match status" value="1"/>
</dbReference>
<keyword evidence="13" id="KW-0282">Flagellum</keyword>
<comment type="similarity">
    <text evidence="3">Belongs to the FliG family.</text>
</comment>
<organism evidence="13 14">
    <name type="scientific">Desulfosporosinus acididurans</name>
    <dbReference type="NCBI Taxonomy" id="476652"/>
    <lineage>
        <taxon>Bacteria</taxon>
        <taxon>Bacillati</taxon>
        <taxon>Bacillota</taxon>
        <taxon>Clostridia</taxon>
        <taxon>Eubacteriales</taxon>
        <taxon>Desulfitobacteriaceae</taxon>
        <taxon>Desulfosporosinus</taxon>
    </lineage>
</organism>
<keyword evidence="8" id="KW-0472">Membrane</keyword>
<dbReference type="PANTHER" id="PTHR30534">
    <property type="entry name" value="FLAGELLAR MOTOR SWITCH PROTEIN FLIG"/>
    <property type="match status" value="1"/>
</dbReference>
<dbReference type="Gene3D" id="1.10.220.30">
    <property type="match status" value="3"/>
</dbReference>
<evidence type="ECO:0000313" key="14">
    <source>
        <dbReference type="Proteomes" id="UP000036356"/>
    </source>
</evidence>
<evidence type="ECO:0000256" key="5">
    <source>
        <dbReference type="ARBA" id="ARBA00022475"/>
    </source>
</evidence>
<sequence length="338" mass="37731">MTMAQAQPLTGIQKAAILMISLGSQNSAKIVQNLNELEIEKLTLEMSNVGKITPEQRDNVIEEFHQMCLANDYISYGGVDYAREVLERALGEPKANEIISRLASNLKMRPFDLVRRTDPKQLFSFIQGEHPQTIALIMTHLPVDKAATLLASLNQERQADVAKRIAIMGRTSPDVLKEIEKVLERKISSLAPTDYTSSGGIQNIVDVLNRTDPGTVKVVMDALEQDDPELAEQIKRQMFVFEDIITLDDRGIQMVLREVDTKDLGLALKGSNPEVVEKVMGNMSSRAGQMLREDMEFMGPVRLRDVEEAQQRIVKVIRKLEESGAIVISRGGADEIVY</sequence>
<evidence type="ECO:0000313" key="13">
    <source>
        <dbReference type="EMBL" id="KLU65055.1"/>
    </source>
</evidence>
<dbReference type="STRING" id="476652.DEAC_c30220"/>
<dbReference type="InterPro" id="IPR032779">
    <property type="entry name" value="FliG_M"/>
</dbReference>
<dbReference type="FunFam" id="1.10.220.30:FF:000001">
    <property type="entry name" value="Flagellar motor switch protein FliG"/>
    <property type="match status" value="1"/>
</dbReference>
<dbReference type="InterPro" id="IPR028263">
    <property type="entry name" value="FliG_N"/>
</dbReference>
<dbReference type="EMBL" id="LDZY01000010">
    <property type="protein sequence ID" value="KLU65055.1"/>
    <property type="molecule type" value="Genomic_DNA"/>
</dbReference>
<gene>
    <name evidence="13" type="primary">fliG</name>
    <name evidence="13" type="ORF">DEAC_c30220</name>
</gene>
<feature type="domain" description="Flagellar motor switch protein FliG middle" evidence="11">
    <location>
        <begin position="119"/>
        <end position="190"/>
    </location>
</feature>
<evidence type="ECO:0000256" key="1">
    <source>
        <dbReference type="ARBA" id="ARBA00004117"/>
    </source>
</evidence>
<evidence type="ECO:0000256" key="8">
    <source>
        <dbReference type="ARBA" id="ARBA00023136"/>
    </source>
</evidence>
<evidence type="ECO:0000256" key="3">
    <source>
        <dbReference type="ARBA" id="ARBA00010299"/>
    </source>
</evidence>
<dbReference type="GO" id="GO:0009425">
    <property type="term" value="C:bacterial-type flagellum basal body"/>
    <property type="evidence" value="ECO:0007669"/>
    <property type="project" value="UniProtKB-SubCell"/>
</dbReference>
<dbReference type="PRINTS" id="PR00954">
    <property type="entry name" value="FLGMOTORFLIG"/>
</dbReference>
<dbReference type="GO" id="GO:0006935">
    <property type="term" value="P:chemotaxis"/>
    <property type="evidence" value="ECO:0007669"/>
    <property type="project" value="UniProtKB-KW"/>
</dbReference>
<dbReference type="InterPro" id="IPR011002">
    <property type="entry name" value="FliG_a-hlx"/>
</dbReference>
<evidence type="ECO:0000256" key="7">
    <source>
        <dbReference type="ARBA" id="ARBA00022779"/>
    </source>
</evidence>
<dbReference type="NCBIfam" id="TIGR00207">
    <property type="entry name" value="fliG"/>
    <property type="match status" value="1"/>
</dbReference>
<dbReference type="SUPFAM" id="SSF48029">
    <property type="entry name" value="FliG"/>
    <property type="match status" value="2"/>
</dbReference>
<dbReference type="GO" id="GO:0005886">
    <property type="term" value="C:plasma membrane"/>
    <property type="evidence" value="ECO:0007669"/>
    <property type="project" value="UniProtKB-SubCell"/>
</dbReference>
<feature type="domain" description="Flagellar motor switch protein FliG N-terminal" evidence="12">
    <location>
        <begin position="9"/>
        <end position="111"/>
    </location>
</feature>